<name>A0AAD5YLH4_9APHY</name>
<evidence type="ECO:0000313" key="2">
    <source>
        <dbReference type="Proteomes" id="UP001212997"/>
    </source>
</evidence>
<proteinExistence type="predicted"/>
<organism evidence="1 2">
    <name type="scientific">Meripilus lineatus</name>
    <dbReference type="NCBI Taxonomy" id="2056292"/>
    <lineage>
        <taxon>Eukaryota</taxon>
        <taxon>Fungi</taxon>
        <taxon>Dikarya</taxon>
        <taxon>Basidiomycota</taxon>
        <taxon>Agaricomycotina</taxon>
        <taxon>Agaricomycetes</taxon>
        <taxon>Polyporales</taxon>
        <taxon>Meripilaceae</taxon>
        <taxon>Meripilus</taxon>
    </lineage>
</organism>
<reference evidence="1" key="1">
    <citation type="submission" date="2022-07" db="EMBL/GenBank/DDBJ databases">
        <title>Genome Sequence of Physisporinus lineatus.</title>
        <authorList>
            <person name="Buettner E."/>
        </authorList>
    </citation>
    <scope>NUCLEOTIDE SEQUENCE</scope>
    <source>
        <strain evidence="1">VT162</strain>
    </source>
</reference>
<dbReference type="AlphaFoldDB" id="A0AAD5YLH4"/>
<dbReference type="Proteomes" id="UP001212997">
    <property type="component" value="Unassembled WGS sequence"/>
</dbReference>
<accession>A0AAD5YLH4</accession>
<keyword evidence="2" id="KW-1185">Reference proteome</keyword>
<gene>
    <name evidence="1" type="ORF">NLI96_g2914</name>
</gene>
<comment type="caution">
    <text evidence="1">The sequence shown here is derived from an EMBL/GenBank/DDBJ whole genome shotgun (WGS) entry which is preliminary data.</text>
</comment>
<protein>
    <submittedName>
        <fullName evidence="1">Uncharacterized protein</fullName>
    </submittedName>
</protein>
<evidence type="ECO:0000313" key="1">
    <source>
        <dbReference type="EMBL" id="KAJ3488327.1"/>
    </source>
</evidence>
<dbReference type="EMBL" id="JANAWD010000069">
    <property type="protein sequence ID" value="KAJ3488327.1"/>
    <property type="molecule type" value="Genomic_DNA"/>
</dbReference>
<sequence length="256" mass="29223">MFQSKDQSNIYSDTPPFQDYHTMSNIALAPLVHQTETFVSRGDLPVLNMDILLCVMKDADERVDMWRVMRTCRTLYCHGIPILLRKQVVITHPGQLRSLWQFLSSDSQKTDRFQYLRSLSLRNLGLRDDTEIVSILVKILQSATHLEHLQLLESEVLSSSTEAIQAVANLGRLRSVLLALYPEDKPEAMRWLQSTNSPISEMIINDWTEEAFILSKLGNLAAYLTTLRLVADTITAADAHFPHLRRLVLRLAAQHI</sequence>